<evidence type="ECO:0000313" key="7">
    <source>
        <dbReference type="Proteomes" id="UP000002975"/>
    </source>
</evidence>
<dbReference type="EMBL" id="GG657974">
    <property type="protein sequence ID" value="EFS22057.1"/>
    <property type="molecule type" value="Genomic_DNA"/>
</dbReference>
<feature type="domain" description="ABC transporter" evidence="5">
    <location>
        <begin position="15"/>
        <end position="247"/>
    </location>
</feature>
<dbReference type="HOGENOM" id="CLU_000604_1_11_0"/>
<keyword evidence="4" id="KW-1278">Translocase</keyword>
<dbReference type="SUPFAM" id="SSF52540">
    <property type="entry name" value="P-loop containing nucleoside triphosphate hydrolases"/>
    <property type="match status" value="1"/>
</dbReference>
<organism evidence="6 7">
    <name type="scientific">Fusobacterium gonidiaformans 3-1-5R</name>
    <dbReference type="NCBI Taxonomy" id="469605"/>
    <lineage>
        <taxon>Bacteria</taxon>
        <taxon>Fusobacteriati</taxon>
        <taxon>Fusobacteriota</taxon>
        <taxon>Fusobacteriia</taxon>
        <taxon>Fusobacteriales</taxon>
        <taxon>Fusobacteriaceae</taxon>
        <taxon>Fusobacterium</taxon>
    </lineage>
</organism>
<dbReference type="PANTHER" id="PTHR42794">
    <property type="entry name" value="HEMIN IMPORT ATP-BINDING PROTEIN HMUV"/>
    <property type="match status" value="1"/>
</dbReference>
<evidence type="ECO:0000256" key="1">
    <source>
        <dbReference type="ARBA" id="ARBA00022448"/>
    </source>
</evidence>
<reference evidence="6 7" key="1">
    <citation type="submission" date="2009-02" db="EMBL/GenBank/DDBJ databases">
        <title>The Genome Sequence of Fusobacterium sp. 3_1_5R.</title>
        <authorList>
            <consortium name="The Broad Institute Genome Sequencing Platform"/>
            <person name="Ward D."/>
            <person name="Young S.K."/>
            <person name="Kodira C.D."/>
            <person name="Zeng Q."/>
            <person name="Koehrsen M."/>
            <person name="Alvarado L."/>
            <person name="Berlin A."/>
            <person name="Borenstein D."/>
            <person name="Chen Z."/>
            <person name="Engels R."/>
            <person name="Freedman E."/>
            <person name="Gellesch M."/>
            <person name="Goldberg J."/>
            <person name="Griggs A."/>
            <person name="Gujja S."/>
            <person name="Heiman D."/>
            <person name="Hepburn T."/>
            <person name="Howarth C."/>
            <person name="Jen D."/>
            <person name="Larson L."/>
            <person name="Lewis B."/>
            <person name="Mehta T."/>
            <person name="Park D."/>
            <person name="Pearson M."/>
            <person name="Roberts A."/>
            <person name="Saif S."/>
            <person name="Shea T."/>
            <person name="Shenoy N."/>
            <person name="Sisk P."/>
            <person name="Stolte C."/>
            <person name="Sykes S."/>
            <person name="Walk T."/>
            <person name="White J."/>
            <person name="Yandava C."/>
            <person name="Allen-Vercoe E."/>
            <person name="Strauss J."/>
            <person name="Ambrose C."/>
            <person name="Lander E."/>
            <person name="Nusbaum C."/>
            <person name="Galagan J."/>
            <person name="Birren B."/>
        </authorList>
    </citation>
    <scope>NUCLEOTIDE SEQUENCE [LARGE SCALE GENOMIC DNA]</scope>
    <source>
        <strain evidence="6 7">3_1_5R</strain>
    </source>
</reference>
<evidence type="ECO:0000313" key="6">
    <source>
        <dbReference type="EMBL" id="EFS22057.1"/>
    </source>
</evidence>
<dbReference type="InterPro" id="IPR027417">
    <property type="entry name" value="P-loop_NTPase"/>
</dbReference>
<gene>
    <name evidence="6" type="ORF">FSBG_01554</name>
</gene>
<protein>
    <submittedName>
        <fullName evidence="6">ABC transporter, ATP-binding protein</fullName>
    </submittedName>
</protein>
<dbReference type="PANTHER" id="PTHR42794:SF1">
    <property type="entry name" value="HEMIN IMPORT ATP-BINDING PROTEIN HMUV"/>
    <property type="match status" value="1"/>
</dbReference>
<keyword evidence="2" id="KW-0547">Nucleotide-binding</keyword>
<dbReference type="FunFam" id="3.40.50.300:FF:000134">
    <property type="entry name" value="Iron-enterobactin ABC transporter ATP-binding protein"/>
    <property type="match status" value="1"/>
</dbReference>
<dbReference type="PROSITE" id="PS50893">
    <property type="entry name" value="ABC_TRANSPORTER_2"/>
    <property type="match status" value="1"/>
</dbReference>
<dbReference type="PROSITE" id="PS00211">
    <property type="entry name" value="ABC_TRANSPORTER_1"/>
    <property type="match status" value="1"/>
</dbReference>
<dbReference type="Gene3D" id="3.40.50.300">
    <property type="entry name" value="P-loop containing nucleotide triphosphate hydrolases"/>
    <property type="match status" value="1"/>
</dbReference>
<dbReference type="SMART" id="SM00382">
    <property type="entry name" value="AAA"/>
    <property type="match status" value="1"/>
</dbReference>
<dbReference type="InterPro" id="IPR003593">
    <property type="entry name" value="AAA+_ATPase"/>
</dbReference>
<proteinExistence type="predicted"/>
<sequence length="262" mass="30228">MDCKKELFLWGERMIEVKNLSYHKDNKDILKNVSLSFQENCITGILGANGSGKTTLLRHLIRELPSHNAIYIGGKEINQISKKDFAKKISFISQNTMYIPEMTIEDIVMIGRYPYKKLFFNYSKEDEKKVEESLLLFNLENLRQKAIGSVSGGEAKRAFIARAFAQNTEILILDEPINHLDIKHQLALLKLFHKLKEKTIILSIHNLEFALKFCDQIILMKDGKVIEMGKTEAVFSSQKILEVFEVEVEVKKIADEKVIMYR</sequence>
<dbReference type="CDD" id="cd03214">
    <property type="entry name" value="ABC_Iron-Siderophores_B12_Hemin"/>
    <property type="match status" value="1"/>
</dbReference>
<keyword evidence="7" id="KW-1185">Reference proteome</keyword>
<dbReference type="InterPro" id="IPR017871">
    <property type="entry name" value="ABC_transporter-like_CS"/>
</dbReference>
<dbReference type="BioCyc" id="FSP469605-HMP:GTSP-1597-MONOMER"/>
<evidence type="ECO:0000256" key="2">
    <source>
        <dbReference type="ARBA" id="ARBA00022741"/>
    </source>
</evidence>
<dbReference type="OrthoDB" id="9799337at2"/>
<evidence type="ECO:0000256" key="3">
    <source>
        <dbReference type="ARBA" id="ARBA00022840"/>
    </source>
</evidence>
<dbReference type="Pfam" id="PF00005">
    <property type="entry name" value="ABC_tran"/>
    <property type="match status" value="1"/>
</dbReference>
<keyword evidence="3 6" id="KW-0067">ATP-binding</keyword>
<name>E5BHT4_9FUSO</name>
<dbReference type="Proteomes" id="UP000002975">
    <property type="component" value="Unassembled WGS sequence"/>
</dbReference>
<accession>E5BHT4</accession>
<dbReference type="AlphaFoldDB" id="E5BHT4"/>
<dbReference type="InterPro" id="IPR003439">
    <property type="entry name" value="ABC_transporter-like_ATP-bd"/>
</dbReference>
<evidence type="ECO:0000259" key="5">
    <source>
        <dbReference type="PROSITE" id="PS50893"/>
    </source>
</evidence>
<keyword evidence="1" id="KW-0813">Transport</keyword>
<dbReference type="GO" id="GO:0016887">
    <property type="term" value="F:ATP hydrolysis activity"/>
    <property type="evidence" value="ECO:0007669"/>
    <property type="project" value="InterPro"/>
</dbReference>
<evidence type="ECO:0000256" key="4">
    <source>
        <dbReference type="ARBA" id="ARBA00022967"/>
    </source>
</evidence>
<dbReference type="GO" id="GO:0005524">
    <property type="term" value="F:ATP binding"/>
    <property type="evidence" value="ECO:0007669"/>
    <property type="project" value="UniProtKB-KW"/>
</dbReference>